<proteinExistence type="predicted"/>
<dbReference type="EMBL" id="JAKELL010000005">
    <property type="protein sequence ID" value="KAH8998644.1"/>
    <property type="molecule type" value="Genomic_DNA"/>
</dbReference>
<evidence type="ECO:0000256" key="1">
    <source>
        <dbReference type="SAM" id="MobiDB-lite"/>
    </source>
</evidence>
<accession>A0AAD4QH10</accession>
<feature type="region of interest" description="Disordered" evidence="1">
    <location>
        <begin position="1"/>
        <end position="24"/>
    </location>
</feature>
<feature type="compositionally biased region" description="Polar residues" evidence="1">
    <location>
        <begin position="1"/>
        <end position="12"/>
    </location>
</feature>
<organism evidence="2 3">
    <name type="scientific">Lactarius akahatsu</name>
    <dbReference type="NCBI Taxonomy" id="416441"/>
    <lineage>
        <taxon>Eukaryota</taxon>
        <taxon>Fungi</taxon>
        <taxon>Dikarya</taxon>
        <taxon>Basidiomycota</taxon>
        <taxon>Agaricomycotina</taxon>
        <taxon>Agaricomycetes</taxon>
        <taxon>Russulales</taxon>
        <taxon>Russulaceae</taxon>
        <taxon>Lactarius</taxon>
    </lineage>
</organism>
<evidence type="ECO:0000313" key="2">
    <source>
        <dbReference type="EMBL" id="KAH8998644.1"/>
    </source>
</evidence>
<keyword evidence="3" id="KW-1185">Reference proteome</keyword>
<evidence type="ECO:0008006" key="4">
    <source>
        <dbReference type="Google" id="ProtNLM"/>
    </source>
</evidence>
<name>A0AAD4QH10_9AGAM</name>
<evidence type="ECO:0000313" key="3">
    <source>
        <dbReference type="Proteomes" id="UP001201163"/>
    </source>
</evidence>
<sequence>MPLQSISGQATLPSPRPAEAPYFSGRRNDPIVDFLFEYDTLTTNHGLSDSQKVETIVHYIAPSMRDFWKTLDGYSTGDWATFKSTLESLYPDTSATKRYTKRALQEFVDNHAKTRRMRDEDDVMTYYRDFLALSKPLSNKQRISDEERSFEFFQGFHPDDRRLLAFRL</sequence>
<gene>
    <name evidence="2" type="ORF">EDB92DRAFT_1791674</name>
</gene>
<protein>
    <recommendedName>
        <fullName evidence="4">Retrotransposon gag domain-containing protein</fullName>
    </recommendedName>
</protein>
<dbReference type="Proteomes" id="UP001201163">
    <property type="component" value="Unassembled WGS sequence"/>
</dbReference>
<dbReference type="AlphaFoldDB" id="A0AAD4QH10"/>
<comment type="caution">
    <text evidence="2">The sequence shown here is derived from an EMBL/GenBank/DDBJ whole genome shotgun (WGS) entry which is preliminary data.</text>
</comment>
<reference evidence="2" key="1">
    <citation type="submission" date="2022-01" db="EMBL/GenBank/DDBJ databases">
        <title>Comparative genomics reveals a dynamic genome evolution in the ectomycorrhizal milk-cap (Lactarius) mushrooms.</title>
        <authorList>
            <consortium name="DOE Joint Genome Institute"/>
            <person name="Lebreton A."/>
            <person name="Tang N."/>
            <person name="Kuo A."/>
            <person name="LaButti K."/>
            <person name="Drula E."/>
            <person name="Barry K."/>
            <person name="Clum A."/>
            <person name="Lipzen A."/>
            <person name="Mousain D."/>
            <person name="Ng V."/>
            <person name="Wang R."/>
            <person name="Wang X."/>
            <person name="Dai Y."/>
            <person name="Henrissat B."/>
            <person name="Grigoriev I.V."/>
            <person name="Guerin-Laguette A."/>
            <person name="Yu F."/>
            <person name="Martin F.M."/>
        </authorList>
    </citation>
    <scope>NUCLEOTIDE SEQUENCE</scope>
    <source>
        <strain evidence="2">QP</strain>
    </source>
</reference>